<evidence type="ECO:0000256" key="6">
    <source>
        <dbReference type="ARBA" id="ARBA00022563"/>
    </source>
</evidence>
<dbReference type="KEGG" id="hme:HFX_2854"/>
<evidence type="ECO:0000259" key="11">
    <source>
        <dbReference type="Pfam" id="PF00464"/>
    </source>
</evidence>
<dbReference type="GO" id="GO:0019264">
    <property type="term" value="P:glycine biosynthetic process from serine"/>
    <property type="evidence" value="ECO:0007669"/>
    <property type="project" value="UniProtKB-UniRule"/>
</dbReference>
<dbReference type="STRING" id="523841.HFX_2854"/>
<dbReference type="FunFam" id="3.40.640.10:FF:000001">
    <property type="entry name" value="Serine hydroxymethyltransferase"/>
    <property type="match status" value="1"/>
</dbReference>
<dbReference type="InterPro" id="IPR015424">
    <property type="entry name" value="PyrdxlP-dep_Trfase"/>
</dbReference>
<evidence type="ECO:0000256" key="1">
    <source>
        <dbReference type="ARBA" id="ARBA00001933"/>
    </source>
</evidence>
<name>I3R8G4_HALMT</name>
<dbReference type="GO" id="GO:0030170">
    <property type="term" value="F:pyridoxal phosphate binding"/>
    <property type="evidence" value="ECO:0007669"/>
    <property type="project" value="UniProtKB-UniRule"/>
</dbReference>
<keyword evidence="6 9" id="KW-0554">One-carbon metabolism</keyword>
<dbReference type="UniPathway" id="UPA00193"/>
<dbReference type="InterPro" id="IPR001085">
    <property type="entry name" value="Ser_HO-MeTrfase"/>
</dbReference>
<dbReference type="CDD" id="cd00378">
    <property type="entry name" value="SHMT"/>
    <property type="match status" value="1"/>
</dbReference>
<dbReference type="GO" id="GO:0032259">
    <property type="term" value="P:methylation"/>
    <property type="evidence" value="ECO:0007669"/>
    <property type="project" value="UniProtKB-KW"/>
</dbReference>
<reference evidence="14 17" key="5">
    <citation type="submission" date="2019-04" db="EMBL/GenBank/DDBJ databases">
        <title>Methylomes of two halophilic Archaea, Haloarcula marismortui and Haloferax mediterranei.</title>
        <authorList>
            <person name="DasSarma S."/>
            <person name="DasSarma P."/>
            <person name="DasSarma S."/>
            <person name="Fomenkov A."/>
            <person name="Vincze T."/>
            <person name="Anton B.P."/>
            <person name="Roberts R.J."/>
        </authorList>
    </citation>
    <scope>NUCLEOTIDE SEQUENCE [LARGE SCALE GENOMIC DNA]</scope>
    <source>
        <strain evidence="14">ATCC 33500</strain>
        <strain evidence="17">ATCC 33500 / DSM 1411 / JCM 8866 / NBRC 14739 / NCIMB 2177 / R-4</strain>
    </source>
</reference>
<dbReference type="GO" id="GO:0005737">
    <property type="term" value="C:cytoplasm"/>
    <property type="evidence" value="ECO:0007669"/>
    <property type="project" value="UniProtKB-SubCell"/>
</dbReference>
<comment type="function">
    <text evidence="9">Catalyzes the reversible interconversion of serine and glycine with tetrahydrofolate (THF) serving as the one-carbon carrier. Also exhibits THF-independent aldolase activity toward beta-hydroxyamino acids, producing glycine and aldehydes, via a retro-aldol mechanism.</text>
</comment>
<dbReference type="EC" id="2.1.2.1" evidence="9"/>
<dbReference type="GeneID" id="40157253"/>
<dbReference type="PROSITE" id="PS00096">
    <property type="entry name" value="SHMT"/>
    <property type="match status" value="1"/>
</dbReference>
<keyword evidence="13" id="KW-0489">Methyltransferase</keyword>
<dbReference type="SUPFAM" id="SSF53383">
    <property type="entry name" value="PLP-dependent transferases"/>
    <property type="match status" value="1"/>
</dbReference>
<keyword evidence="16" id="KW-1185">Reference proteome</keyword>
<comment type="cofactor">
    <cofactor evidence="1 9 10">
        <name>pyridoxal 5'-phosphate</name>
        <dbReference type="ChEBI" id="CHEBI:597326"/>
    </cofactor>
</comment>
<dbReference type="InterPro" id="IPR049943">
    <property type="entry name" value="Ser_HO-MeTrfase-like"/>
</dbReference>
<comment type="subcellular location">
    <subcellularLocation>
        <location evidence="2 9">Cytoplasm</location>
    </subcellularLocation>
</comment>
<dbReference type="Proteomes" id="UP000299011">
    <property type="component" value="Chromosome"/>
</dbReference>
<evidence type="ECO:0000313" key="12">
    <source>
        <dbReference type="EMBL" id="AFK20524.1"/>
    </source>
</evidence>
<dbReference type="Gene3D" id="3.90.1150.10">
    <property type="entry name" value="Aspartate Aminotransferase, domain 1"/>
    <property type="match status" value="1"/>
</dbReference>
<dbReference type="PANTHER" id="PTHR11680">
    <property type="entry name" value="SERINE HYDROXYMETHYLTRANSFERASE"/>
    <property type="match status" value="1"/>
</dbReference>
<feature type="binding site" evidence="9">
    <location>
        <begin position="123"/>
        <end position="125"/>
    </location>
    <ligand>
        <name>(6S)-5,6,7,8-tetrahydrofolate</name>
        <dbReference type="ChEBI" id="CHEBI:57453"/>
    </ligand>
</feature>
<evidence type="ECO:0000256" key="7">
    <source>
        <dbReference type="ARBA" id="ARBA00022679"/>
    </source>
</evidence>
<reference evidence="13 16" key="3">
    <citation type="journal article" date="2014" name="PLoS Genet.">
        <title>Phylogenetically driven sequencing of extremely halophilic archaea reveals strategies for static and dynamic osmo-response.</title>
        <authorList>
            <person name="Becker E.A."/>
            <person name="Seitzer P.M."/>
            <person name="Tritt A."/>
            <person name="Larsen D."/>
            <person name="Krusor M."/>
            <person name="Yao A.I."/>
            <person name="Wu D."/>
            <person name="Madern D."/>
            <person name="Eisen J.A."/>
            <person name="Darling A.E."/>
            <person name="Facciotti M.T."/>
        </authorList>
    </citation>
    <scope>NUCLEOTIDE SEQUENCE [LARGE SCALE GENOMIC DNA]</scope>
    <source>
        <strain evidence="13">ATCC 33500</strain>
        <strain evidence="16">ATCC 33500 / DSM 1411 / JCM 8866 / NBRC 14739 / NCIMB 2177 / R-4</strain>
    </source>
</reference>
<evidence type="ECO:0000256" key="4">
    <source>
        <dbReference type="ARBA" id="ARBA00011738"/>
    </source>
</evidence>
<comment type="pathway">
    <text evidence="9">Amino-acid biosynthesis; glycine biosynthesis; glycine from L-serine: step 1/1.</text>
</comment>
<protein>
    <recommendedName>
        <fullName evidence="9">Serine hydroxymethyltransferase</fullName>
        <shortName evidence="9">SHMT</shortName>
        <shortName evidence="9">Serine methylase</shortName>
        <ecNumber evidence="9">2.1.2.1</ecNumber>
    </recommendedName>
</protein>
<dbReference type="PaxDb" id="523841-HFX_2854"/>
<comment type="catalytic activity">
    <reaction evidence="9">
        <text>(6R)-5,10-methylene-5,6,7,8-tetrahydrofolate + glycine + H2O = (6S)-5,6,7,8-tetrahydrofolate + L-serine</text>
        <dbReference type="Rhea" id="RHEA:15481"/>
        <dbReference type="ChEBI" id="CHEBI:15377"/>
        <dbReference type="ChEBI" id="CHEBI:15636"/>
        <dbReference type="ChEBI" id="CHEBI:33384"/>
        <dbReference type="ChEBI" id="CHEBI:57305"/>
        <dbReference type="ChEBI" id="CHEBI:57453"/>
        <dbReference type="EC" id="2.1.2.1"/>
    </reaction>
</comment>
<dbReference type="Proteomes" id="UP000006469">
    <property type="component" value="Chromosome"/>
</dbReference>
<keyword evidence="8 9" id="KW-0663">Pyridoxal phosphate</keyword>
<sequence length="415" mass="44674">MDYSHVRDVDPAVADALEGEVERQRDTLAMIASENHVSEAVLEAQGSALTNKYAEGYPGKRYYAGCEYADEVENLAIERAKELWGAEHVNVQPHSGTQANMGVYLAMLEPGDKILSLDLTHGGHLSHGHPANFTGKLYDVEQYEVDAETGYIDYEQLAEKAESFEPDIIVSGYSAYPRAVEWETIQDVADSVDALHLADIAHITGLVAADVHPSPVGIADFVTGSTHKTIRAGRGGIIMCKEEYASDIDSAVFPGGQGGPLMHNIAGKAVGFKEALQPEFEEYAQQVVDNAKALAETFEDHGLSVVSDGTDTHLVLVDLRDSHPDLTGGDAEDALESTGIVLNANTVPGETRSAFNPSGIRAGTPALTTRGFGEDETREVAELIVKVVNNHDDEAVLAEVSERVQELCDANPLYE</sequence>
<reference evidence="12" key="1">
    <citation type="journal article" date="2012" name="Appl. Environ. Microbiol.">
        <title>Identification of the haloarchaeal phasin (PhaP) that functions in polyhydroxyalkanoate accumulation and granule formation in Haloferax mediterranei.</title>
        <authorList>
            <person name="Cai S."/>
            <person name="Cai L."/>
            <person name="Liu H."/>
            <person name="Liu X."/>
            <person name="Han J."/>
            <person name="Zhou J."/>
            <person name="Xiang H."/>
        </authorList>
    </citation>
    <scope>NUCLEOTIDE SEQUENCE</scope>
    <source>
        <strain evidence="12">CGMCC 1.2087</strain>
    </source>
</reference>
<dbReference type="OrthoDB" id="5821at2157"/>
<dbReference type="RefSeq" id="WP_004060358.1">
    <property type="nucleotide sequence ID" value="NC_017941.2"/>
</dbReference>
<evidence type="ECO:0000256" key="5">
    <source>
        <dbReference type="ARBA" id="ARBA00022490"/>
    </source>
</evidence>
<dbReference type="UniPathway" id="UPA00288">
    <property type="reaction ID" value="UER01023"/>
</dbReference>
<organism evidence="12 15">
    <name type="scientific">Haloferax mediterranei (strain ATCC 33500 / DSM 1411 / JCM 8866 / NBRC 14739 / NCIMB 2177 / R-4)</name>
    <name type="common">Halobacterium mediterranei</name>
    <dbReference type="NCBI Taxonomy" id="523841"/>
    <lineage>
        <taxon>Archaea</taxon>
        <taxon>Methanobacteriati</taxon>
        <taxon>Methanobacteriota</taxon>
        <taxon>Stenosarchaea group</taxon>
        <taxon>Halobacteria</taxon>
        <taxon>Halobacteriales</taxon>
        <taxon>Haloferacaceae</taxon>
        <taxon>Haloferax</taxon>
    </lineage>
</organism>
<evidence type="ECO:0000256" key="10">
    <source>
        <dbReference type="PIRSR" id="PIRSR000412-50"/>
    </source>
</evidence>
<comment type="subunit">
    <text evidence="4 9">Homodimer.</text>
</comment>
<dbReference type="Gene3D" id="3.40.640.10">
    <property type="entry name" value="Type I PLP-dependent aspartate aminotransferase-like (Major domain)"/>
    <property type="match status" value="1"/>
</dbReference>
<dbReference type="InterPro" id="IPR015421">
    <property type="entry name" value="PyrdxlP-dep_Trfase_major"/>
</dbReference>
<dbReference type="PANTHER" id="PTHR11680:SF35">
    <property type="entry name" value="SERINE HYDROXYMETHYLTRANSFERASE 1"/>
    <property type="match status" value="1"/>
</dbReference>
<evidence type="ECO:0000256" key="8">
    <source>
        <dbReference type="ARBA" id="ARBA00022898"/>
    </source>
</evidence>
<reference evidence="12 15" key="2">
    <citation type="journal article" date="2012" name="J. Bacteriol.">
        <title>Complete genome sequence of the metabolically versatile halophilic archaeon Haloferax mediterranei, a poly(3-hydroxybutyrate-co-3-hydroxyvalerate) producer.</title>
        <authorList>
            <person name="Han J."/>
            <person name="Zhang F."/>
            <person name="Hou J."/>
            <person name="Liu X."/>
            <person name="Li M."/>
            <person name="Liu H."/>
            <person name="Cai L."/>
            <person name="Zhang B."/>
            <person name="Chen Y."/>
            <person name="Zhou J."/>
            <person name="Hu S."/>
            <person name="Xiang H."/>
        </authorList>
    </citation>
    <scope>NUCLEOTIDE SEQUENCE [LARGE SCALE GENOMIC DNA]</scope>
    <source>
        <strain evidence="15">ATCC 33500 / DSM 1411 / JCM 8866 / NBRC 14739 / NCIMB 2177 / R-4</strain>
        <strain evidence="12">CGMCC 1.2087</strain>
    </source>
</reference>
<evidence type="ECO:0000313" key="16">
    <source>
        <dbReference type="Proteomes" id="UP000011603"/>
    </source>
</evidence>
<dbReference type="HAMAP" id="MF_00051">
    <property type="entry name" value="SHMT"/>
    <property type="match status" value="1"/>
</dbReference>
<dbReference type="Pfam" id="PF00464">
    <property type="entry name" value="SHMT"/>
    <property type="match status" value="1"/>
</dbReference>
<evidence type="ECO:0000313" key="14">
    <source>
        <dbReference type="EMBL" id="QCQ76045.1"/>
    </source>
</evidence>
<dbReference type="Proteomes" id="UP000011603">
    <property type="component" value="Unassembled WGS sequence"/>
</dbReference>
<dbReference type="AlphaFoldDB" id="I3R8G4"/>
<evidence type="ECO:0000313" key="15">
    <source>
        <dbReference type="Proteomes" id="UP000006469"/>
    </source>
</evidence>
<evidence type="ECO:0000256" key="2">
    <source>
        <dbReference type="ARBA" id="ARBA00004496"/>
    </source>
</evidence>
<dbReference type="EMBL" id="CP039139">
    <property type="protein sequence ID" value="QCQ76045.1"/>
    <property type="molecule type" value="Genomic_DNA"/>
</dbReference>
<feature type="binding site" evidence="9">
    <location>
        <position position="242"/>
    </location>
    <ligand>
        <name>(6S)-5,6,7,8-tetrahydrofolate</name>
        <dbReference type="ChEBI" id="CHEBI:57453"/>
    </ligand>
</feature>
<accession>I3R8G4</accession>
<dbReference type="InterPro" id="IPR019798">
    <property type="entry name" value="Ser_HO-MeTrfase_PLP_BS"/>
</dbReference>
<keyword evidence="5 9" id="KW-0963">Cytoplasm</keyword>
<dbReference type="HOGENOM" id="CLU_022477_2_1_2"/>
<dbReference type="EMBL" id="CP001868">
    <property type="protein sequence ID" value="AFK20524.1"/>
    <property type="molecule type" value="Genomic_DNA"/>
</dbReference>
<dbReference type="GO" id="GO:0004372">
    <property type="term" value="F:glycine hydroxymethyltransferase activity"/>
    <property type="evidence" value="ECO:0007669"/>
    <property type="project" value="UniProtKB-UniRule"/>
</dbReference>
<keyword evidence="9" id="KW-0028">Amino-acid biosynthesis</keyword>
<dbReference type="NCBIfam" id="NF000586">
    <property type="entry name" value="PRK00011.1"/>
    <property type="match status" value="1"/>
</dbReference>
<feature type="binding site" evidence="9">
    <location>
        <position position="119"/>
    </location>
    <ligand>
        <name>(6S)-5,6,7,8-tetrahydrofolate</name>
        <dbReference type="ChEBI" id="CHEBI:57453"/>
    </ligand>
</feature>
<comment type="similarity">
    <text evidence="3 9">Belongs to the SHMT family.</text>
</comment>
<dbReference type="eggNOG" id="arCOG00070">
    <property type="taxonomic scope" value="Archaea"/>
</dbReference>
<dbReference type="InterPro" id="IPR015422">
    <property type="entry name" value="PyrdxlP-dep_Trfase_small"/>
</dbReference>
<dbReference type="InterPro" id="IPR039429">
    <property type="entry name" value="SHMT-like_dom"/>
</dbReference>
<dbReference type="GO" id="GO:0035999">
    <property type="term" value="P:tetrahydrofolate interconversion"/>
    <property type="evidence" value="ECO:0007669"/>
    <property type="project" value="UniProtKB-UniRule"/>
</dbReference>
<feature type="modified residue" description="N6-(pyridoxal phosphate)lysine" evidence="9 10">
    <location>
        <position position="228"/>
    </location>
</feature>
<proteinExistence type="inferred from homology"/>
<keyword evidence="7 9" id="KW-0808">Transferase</keyword>
<reference evidence="12" key="4">
    <citation type="submission" date="2014-05" db="EMBL/GenBank/DDBJ databases">
        <authorList>
            <person name="Wang L."/>
            <person name="Yang H."/>
            <person name="Xiang H."/>
        </authorList>
    </citation>
    <scope>NUCLEOTIDE SEQUENCE</scope>
    <source>
        <strain evidence="12">CGMCC 1.2087</strain>
    </source>
</reference>
<feature type="domain" description="Serine hydroxymethyltransferase-like" evidence="11">
    <location>
        <begin position="7"/>
        <end position="384"/>
    </location>
</feature>
<dbReference type="PATRIC" id="fig|523841.21.peg.3234"/>
<feature type="site" description="Plays an important role in substrate specificity" evidence="9">
    <location>
        <position position="227"/>
    </location>
</feature>
<feature type="binding site" evidence="9">
    <location>
        <begin position="353"/>
        <end position="355"/>
    </location>
    <ligand>
        <name>(6S)-5,6,7,8-tetrahydrofolate</name>
        <dbReference type="ChEBI" id="CHEBI:57453"/>
    </ligand>
</feature>
<evidence type="ECO:0000256" key="3">
    <source>
        <dbReference type="ARBA" id="ARBA00006376"/>
    </source>
</evidence>
<comment type="pathway">
    <text evidence="9">One-carbon metabolism; tetrahydrofolate interconversion.</text>
</comment>
<dbReference type="GO" id="GO:0008168">
    <property type="term" value="F:methyltransferase activity"/>
    <property type="evidence" value="ECO:0007669"/>
    <property type="project" value="UniProtKB-KW"/>
</dbReference>
<evidence type="ECO:0000256" key="9">
    <source>
        <dbReference type="HAMAP-Rule" id="MF_00051"/>
    </source>
</evidence>
<evidence type="ECO:0000313" key="13">
    <source>
        <dbReference type="EMBL" id="ELZ98306.1"/>
    </source>
</evidence>
<evidence type="ECO:0000313" key="17">
    <source>
        <dbReference type="Proteomes" id="UP000299011"/>
    </source>
</evidence>
<dbReference type="EMBL" id="AOLO01000013">
    <property type="protein sequence ID" value="ELZ98306.1"/>
    <property type="molecule type" value="Genomic_DNA"/>
</dbReference>
<gene>
    <name evidence="9 12" type="primary">glyA</name>
    <name evidence="12" type="ordered locus">HFX_2854</name>
    <name evidence="13" type="ORF">C439_16015</name>
    <name evidence="14" type="ORF">E6P09_12510</name>
</gene>
<dbReference type="PIRSF" id="PIRSF000412">
    <property type="entry name" value="SHMT"/>
    <property type="match status" value="1"/>
</dbReference>